<organism evidence="1 2">
    <name type="scientific">Clostridium disporicum</name>
    <dbReference type="NCBI Taxonomy" id="84024"/>
    <lineage>
        <taxon>Bacteria</taxon>
        <taxon>Bacillati</taxon>
        <taxon>Bacillota</taxon>
        <taxon>Clostridia</taxon>
        <taxon>Eubacteriales</taxon>
        <taxon>Clostridiaceae</taxon>
        <taxon>Clostridium</taxon>
    </lineage>
</organism>
<dbReference type="AlphaFoldDB" id="A0A174HM02"/>
<sequence>MKVKIIDSNLEDYNKEFKLRRMNYDQVVVNYPGNSGIKVFNKDSVEFITESEIDEFLISYSDFLKIKLNRGISVTLYKAILDTIEKEFEIEFKDLNLLRDKYIVNKRGIWEKEILCVINEIIPLKIMASGQNFKKSGFKIKVEEINKEEFFEICSFEIKKISKEIKEKEEILARYGMAIEKIKKPENPVKMLV</sequence>
<gene>
    <name evidence="1" type="ORF">ERS852470_03238</name>
</gene>
<protein>
    <submittedName>
        <fullName evidence="1">Uncharacterized protein</fullName>
    </submittedName>
</protein>
<name>A0A174HM02_9CLOT</name>
<dbReference type="EMBL" id="CYZV01000046">
    <property type="protein sequence ID" value="CUO74476.1"/>
    <property type="molecule type" value="Genomic_DNA"/>
</dbReference>
<dbReference type="RefSeq" id="WP_055277791.1">
    <property type="nucleotide sequence ID" value="NZ_CYZV01000046.1"/>
</dbReference>
<accession>A0A174HM02</accession>
<evidence type="ECO:0000313" key="1">
    <source>
        <dbReference type="EMBL" id="CUO74476.1"/>
    </source>
</evidence>
<reference evidence="1 2" key="1">
    <citation type="submission" date="2015-09" db="EMBL/GenBank/DDBJ databases">
        <authorList>
            <consortium name="Pathogen Informatics"/>
        </authorList>
    </citation>
    <scope>NUCLEOTIDE SEQUENCE [LARGE SCALE GENOMIC DNA]</scope>
    <source>
        <strain evidence="1 2">2789STDY5834855</strain>
    </source>
</reference>
<dbReference type="OrthoDB" id="1900924at2"/>
<dbReference type="Proteomes" id="UP000095558">
    <property type="component" value="Unassembled WGS sequence"/>
</dbReference>
<proteinExistence type="predicted"/>
<evidence type="ECO:0000313" key="2">
    <source>
        <dbReference type="Proteomes" id="UP000095558"/>
    </source>
</evidence>